<evidence type="ECO:0000313" key="3">
    <source>
        <dbReference type="Proteomes" id="UP001500984"/>
    </source>
</evidence>
<dbReference type="Proteomes" id="UP001500984">
    <property type="component" value="Unassembled WGS sequence"/>
</dbReference>
<accession>A0ABN2X361</accession>
<keyword evidence="1" id="KW-1133">Transmembrane helix</keyword>
<feature type="transmembrane region" description="Helical" evidence="1">
    <location>
        <begin position="81"/>
        <end position="103"/>
    </location>
</feature>
<keyword evidence="3" id="KW-1185">Reference proteome</keyword>
<dbReference type="EMBL" id="BAAAPZ010000017">
    <property type="protein sequence ID" value="GAA2103937.1"/>
    <property type="molecule type" value="Genomic_DNA"/>
</dbReference>
<organism evidence="2 3">
    <name type="scientific">Brevibacterium salitolerans</name>
    <dbReference type="NCBI Taxonomy" id="1403566"/>
    <lineage>
        <taxon>Bacteria</taxon>
        <taxon>Bacillati</taxon>
        <taxon>Actinomycetota</taxon>
        <taxon>Actinomycetes</taxon>
        <taxon>Micrococcales</taxon>
        <taxon>Brevibacteriaceae</taxon>
        <taxon>Brevibacterium</taxon>
    </lineage>
</organism>
<comment type="caution">
    <text evidence="2">The sequence shown here is derived from an EMBL/GenBank/DDBJ whole genome shotgun (WGS) entry which is preliminary data.</text>
</comment>
<keyword evidence="1" id="KW-0472">Membrane</keyword>
<evidence type="ECO:0000313" key="2">
    <source>
        <dbReference type="EMBL" id="GAA2103937.1"/>
    </source>
</evidence>
<protein>
    <submittedName>
        <fullName evidence="2">Uncharacterized protein</fullName>
    </submittedName>
</protein>
<sequence>MLHAQSRLQRRTSTSVWGMTLPVDQALRTLQTHGRIELRGTASGWVRLTLGLFTVLLGLVTLLAIAPPIVLLVVFLTGTPLPVPALVGGFGVMVLGVFMVALVRSMRKRQQQYQETENSPVVIDGRGLTLRGVGPLPWQDLGPAENRLVMLPSSGSHTLRAVMMLTPSGLHNVNTRMPLHLRPLLSPAVRRFGRGQQHSWVFVPGVQDMSTREVIELLNRARTHMGAWPQR</sequence>
<proteinExistence type="predicted"/>
<gene>
    <name evidence="2" type="ORF">GCM10009823_28200</name>
</gene>
<keyword evidence="1" id="KW-0812">Transmembrane</keyword>
<evidence type="ECO:0000256" key="1">
    <source>
        <dbReference type="SAM" id="Phobius"/>
    </source>
</evidence>
<feature type="transmembrane region" description="Helical" evidence="1">
    <location>
        <begin position="48"/>
        <end position="75"/>
    </location>
</feature>
<reference evidence="2 3" key="1">
    <citation type="journal article" date="2019" name="Int. J. Syst. Evol. Microbiol.">
        <title>The Global Catalogue of Microorganisms (GCM) 10K type strain sequencing project: providing services to taxonomists for standard genome sequencing and annotation.</title>
        <authorList>
            <consortium name="The Broad Institute Genomics Platform"/>
            <consortium name="The Broad Institute Genome Sequencing Center for Infectious Disease"/>
            <person name="Wu L."/>
            <person name="Ma J."/>
        </authorList>
    </citation>
    <scope>NUCLEOTIDE SEQUENCE [LARGE SCALE GENOMIC DNA]</scope>
    <source>
        <strain evidence="2 3">JCM 15900</strain>
    </source>
</reference>
<name>A0ABN2X361_9MICO</name>